<name>A0A3A3FLX6_9BURK</name>
<accession>A0A3A3FLX6</accession>
<evidence type="ECO:0000313" key="2">
    <source>
        <dbReference type="EMBL" id="RJF97182.1"/>
    </source>
</evidence>
<evidence type="ECO:0000313" key="3">
    <source>
        <dbReference type="Proteomes" id="UP000265955"/>
    </source>
</evidence>
<gene>
    <name evidence="2" type="ORF">D3871_00520</name>
</gene>
<dbReference type="RefSeq" id="WP_119767134.1">
    <property type="nucleotide sequence ID" value="NZ_QYUO01000001.1"/>
</dbReference>
<proteinExistence type="predicted"/>
<evidence type="ECO:0000256" key="1">
    <source>
        <dbReference type="SAM" id="SignalP"/>
    </source>
</evidence>
<dbReference type="Proteomes" id="UP000265955">
    <property type="component" value="Unassembled WGS sequence"/>
</dbReference>
<organism evidence="2 3">
    <name type="scientific">Noviherbaspirillum saxi</name>
    <dbReference type="NCBI Taxonomy" id="2320863"/>
    <lineage>
        <taxon>Bacteria</taxon>
        <taxon>Pseudomonadati</taxon>
        <taxon>Pseudomonadota</taxon>
        <taxon>Betaproteobacteria</taxon>
        <taxon>Burkholderiales</taxon>
        <taxon>Oxalobacteraceae</taxon>
        <taxon>Noviherbaspirillum</taxon>
    </lineage>
</organism>
<comment type="caution">
    <text evidence="2">The sequence shown here is derived from an EMBL/GenBank/DDBJ whole genome shotgun (WGS) entry which is preliminary data.</text>
</comment>
<sequence length="116" mass="12131">MRIIPCVLLLLLPAFAFGGGANDTVTPGVSQPSGKIIEQGHAVIHGQPQRQAGSGGMKRRHWIAACCALLFGAAAQAEAPLPLFDAHMHYNVEARSVVSPHAVGLAARCGRADRLS</sequence>
<protein>
    <recommendedName>
        <fullName evidence="4">Amidohydrolase</fullName>
    </recommendedName>
</protein>
<dbReference type="AlphaFoldDB" id="A0A3A3FLX6"/>
<dbReference type="EMBL" id="QYUO01000001">
    <property type="protein sequence ID" value="RJF97182.1"/>
    <property type="molecule type" value="Genomic_DNA"/>
</dbReference>
<reference evidence="3" key="1">
    <citation type="submission" date="2018-09" db="EMBL/GenBank/DDBJ databases">
        <authorList>
            <person name="Zhu H."/>
        </authorList>
    </citation>
    <scope>NUCLEOTIDE SEQUENCE [LARGE SCALE GENOMIC DNA]</scope>
    <source>
        <strain evidence="3">K1R23-30</strain>
    </source>
</reference>
<evidence type="ECO:0008006" key="4">
    <source>
        <dbReference type="Google" id="ProtNLM"/>
    </source>
</evidence>
<feature type="signal peptide" evidence="1">
    <location>
        <begin position="1"/>
        <end position="16"/>
    </location>
</feature>
<keyword evidence="3" id="KW-1185">Reference proteome</keyword>
<feature type="chain" id="PRO_5017291733" description="Amidohydrolase" evidence="1">
    <location>
        <begin position="17"/>
        <end position="116"/>
    </location>
</feature>
<keyword evidence="1" id="KW-0732">Signal</keyword>